<evidence type="ECO:0000313" key="5">
    <source>
        <dbReference type="RefSeq" id="XP_011306907.1"/>
    </source>
</evidence>
<dbReference type="GeneID" id="105268782"/>
<keyword evidence="4" id="KW-1185">Reference proteome</keyword>
<dbReference type="AlphaFoldDB" id="A0A9R1TCX6"/>
<protein>
    <submittedName>
        <fullName evidence="5">Granzyme D-like</fullName>
    </submittedName>
</protein>
<reference evidence="5" key="1">
    <citation type="submission" date="2025-08" db="UniProtKB">
        <authorList>
            <consortium name="RefSeq"/>
        </authorList>
    </citation>
    <scope>IDENTIFICATION</scope>
    <source>
        <strain evidence="5">USDA-PBARC FA_bdor</strain>
        <tissue evidence="5">Whole organism</tissue>
    </source>
</reference>
<dbReference type="GO" id="GO:0006508">
    <property type="term" value="P:proteolysis"/>
    <property type="evidence" value="ECO:0007669"/>
    <property type="project" value="InterPro"/>
</dbReference>
<dbReference type="Pfam" id="PF00089">
    <property type="entry name" value="Trypsin"/>
    <property type="match status" value="1"/>
</dbReference>
<dbReference type="Proteomes" id="UP000694866">
    <property type="component" value="Unplaced"/>
</dbReference>
<evidence type="ECO:0000259" key="3">
    <source>
        <dbReference type="PROSITE" id="PS50240"/>
    </source>
</evidence>
<feature type="chain" id="PRO_5040272794" evidence="2">
    <location>
        <begin position="22"/>
        <end position="273"/>
    </location>
</feature>
<dbReference type="InterPro" id="IPR001254">
    <property type="entry name" value="Trypsin_dom"/>
</dbReference>
<keyword evidence="2" id="KW-0732">Signal</keyword>
<dbReference type="KEGG" id="fas:105268782"/>
<dbReference type="Gene3D" id="2.40.10.10">
    <property type="entry name" value="Trypsin-like serine proteases"/>
    <property type="match status" value="1"/>
</dbReference>
<dbReference type="InterPro" id="IPR043504">
    <property type="entry name" value="Peptidase_S1_PA_chymotrypsin"/>
</dbReference>
<dbReference type="SUPFAM" id="SSF50494">
    <property type="entry name" value="Trypsin-like serine proteases"/>
    <property type="match status" value="1"/>
</dbReference>
<dbReference type="PANTHER" id="PTHR24271:SF50">
    <property type="match status" value="1"/>
</dbReference>
<dbReference type="OrthoDB" id="6358644at2759"/>
<evidence type="ECO:0000256" key="1">
    <source>
        <dbReference type="ARBA" id="ARBA00023157"/>
    </source>
</evidence>
<gene>
    <name evidence="5" type="primary">LOC105268782</name>
</gene>
<dbReference type="RefSeq" id="XP_011306907.1">
    <property type="nucleotide sequence ID" value="XM_011308605.1"/>
</dbReference>
<proteinExistence type="predicted"/>
<accession>A0A9R1TCX6</accession>
<feature type="domain" description="Peptidase S1" evidence="3">
    <location>
        <begin position="22"/>
        <end position="250"/>
    </location>
</feature>
<keyword evidence="1" id="KW-1015">Disulfide bond</keyword>
<dbReference type="PANTHER" id="PTHR24271">
    <property type="entry name" value="KALLIKREIN-RELATED"/>
    <property type="match status" value="1"/>
</dbReference>
<dbReference type="InterPro" id="IPR009003">
    <property type="entry name" value="Peptidase_S1_PA"/>
</dbReference>
<evidence type="ECO:0000313" key="4">
    <source>
        <dbReference type="Proteomes" id="UP000694866"/>
    </source>
</evidence>
<organism evidence="4 5">
    <name type="scientific">Fopius arisanus</name>
    <dbReference type="NCBI Taxonomy" id="64838"/>
    <lineage>
        <taxon>Eukaryota</taxon>
        <taxon>Metazoa</taxon>
        <taxon>Ecdysozoa</taxon>
        <taxon>Arthropoda</taxon>
        <taxon>Hexapoda</taxon>
        <taxon>Insecta</taxon>
        <taxon>Pterygota</taxon>
        <taxon>Neoptera</taxon>
        <taxon>Endopterygota</taxon>
        <taxon>Hymenoptera</taxon>
        <taxon>Apocrita</taxon>
        <taxon>Ichneumonoidea</taxon>
        <taxon>Braconidae</taxon>
        <taxon>Opiinae</taxon>
        <taxon>Fopius</taxon>
    </lineage>
</organism>
<evidence type="ECO:0000256" key="2">
    <source>
        <dbReference type="SAM" id="SignalP"/>
    </source>
</evidence>
<dbReference type="SMART" id="SM00020">
    <property type="entry name" value="Tryp_SPc"/>
    <property type="match status" value="1"/>
</dbReference>
<feature type="signal peptide" evidence="2">
    <location>
        <begin position="1"/>
        <end position="21"/>
    </location>
</feature>
<dbReference type="GO" id="GO:0004252">
    <property type="term" value="F:serine-type endopeptidase activity"/>
    <property type="evidence" value="ECO:0007669"/>
    <property type="project" value="InterPro"/>
</dbReference>
<dbReference type="PROSITE" id="PS50240">
    <property type="entry name" value="TRYPSIN_DOM"/>
    <property type="match status" value="1"/>
</dbReference>
<name>A0A9R1TCX6_9HYME</name>
<sequence>MSSLLIGSLLILTAIFHGGHAILDGFAAYQYVAYMAQITKVYPVCAGTIISTTHILTSAQCIYNYDPSELTIIARDSQIILLKFIIIHPKYRPFHGQTSTDYYSESDNVAVIKLQRDIILHHRVKVLKVVDDEIRPNYALCSIAGPGQTQMNAPYSPYNGWNWSYLEILPAARCEQLLRKHRPEEFCANAFMNRLPFKGDEGSSLVCDGQLVGIYTAPFDSEMEKPYFTQLPVIFMKVSAYYSFITSAMEISEIEKFDETFLWQLNSTQRPTE</sequence>